<name>A0A8T0VL77_PANVG</name>
<feature type="compositionally biased region" description="Low complexity" evidence="1">
    <location>
        <begin position="47"/>
        <end position="57"/>
    </location>
</feature>
<gene>
    <name evidence="2" type="ORF">PVAP13_2NG111400</name>
</gene>
<feature type="compositionally biased region" description="Basic and acidic residues" evidence="1">
    <location>
        <begin position="94"/>
        <end position="108"/>
    </location>
</feature>
<feature type="compositionally biased region" description="Basic and acidic residues" evidence="1">
    <location>
        <begin position="74"/>
        <end position="87"/>
    </location>
</feature>
<organism evidence="2 3">
    <name type="scientific">Panicum virgatum</name>
    <name type="common">Blackwell switchgrass</name>
    <dbReference type="NCBI Taxonomy" id="38727"/>
    <lineage>
        <taxon>Eukaryota</taxon>
        <taxon>Viridiplantae</taxon>
        <taxon>Streptophyta</taxon>
        <taxon>Embryophyta</taxon>
        <taxon>Tracheophyta</taxon>
        <taxon>Spermatophyta</taxon>
        <taxon>Magnoliopsida</taxon>
        <taxon>Liliopsida</taxon>
        <taxon>Poales</taxon>
        <taxon>Poaceae</taxon>
        <taxon>PACMAD clade</taxon>
        <taxon>Panicoideae</taxon>
        <taxon>Panicodae</taxon>
        <taxon>Paniceae</taxon>
        <taxon>Panicinae</taxon>
        <taxon>Panicum</taxon>
        <taxon>Panicum sect. Hiantes</taxon>
    </lineage>
</organism>
<feature type="compositionally biased region" description="Basic residues" evidence="1">
    <location>
        <begin position="30"/>
        <end position="46"/>
    </location>
</feature>
<feature type="compositionally biased region" description="Basic and acidic residues" evidence="1">
    <location>
        <begin position="127"/>
        <end position="144"/>
    </location>
</feature>
<evidence type="ECO:0000313" key="3">
    <source>
        <dbReference type="Proteomes" id="UP000823388"/>
    </source>
</evidence>
<reference evidence="2" key="1">
    <citation type="submission" date="2020-05" db="EMBL/GenBank/DDBJ databases">
        <title>WGS assembly of Panicum virgatum.</title>
        <authorList>
            <person name="Lovell J.T."/>
            <person name="Jenkins J."/>
            <person name="Shu S."/>
            <person name="Juenger T.E."/>
            <person name="Schmutz J."/>
        </authorList>
    </citation>
    <scope>NUCLEOTIDE SEQUENCE</scope>
    <source>
        <strain evidence="2">AP13</strain>
    </source>
</reference>
<dbReference type="Proteomes" id="UP000823388">
    <property type="component" value="Chromosome 2N"/>
</dbReference>
<evidence type="ECO:0000256" key="1">
    <source>
        <dbReference type="SAM" id="MobiDB-lite"/>
    </source>
</evidence>
<dbReference type="AlphaFoldDB" id="A0A8T0VL77"/>
<accession>A0A8T0VL77</accession>
<comment type="caution">
    <text evidence="2">The sequence shown here is derived from an EMBL/GenBank/DDBJ whole genome shotgun (WGS) entry which is preliminary data.</text>
</comment>
<protein>
    <submittedName>
        <fullName evidence="2">Uncharacterized protein</fullName>
    </submittedName>
</protein>
<sequence>MTLNLSWKPCALGWCPALIYWLSTLLNAKSSRRRATRTRPSARRSCRSSGRCARPAATRAGGWSGQGQPRRVRRELLQERPGRERRAGVGPAAVERRRDAERRAEVRRQCAGPAQAPVRVRVPQGHGADEQRRGEDRRAGRGQEEVLQDQLMRRRRQSSTGLAVCELEPLRVLARRARLGT</sequence>
<feature type="region of interest" description="Disordered" evidence="1">
    <location>
        <begin position="30"/>
        <end position="159"/>
    </location>
</feature>
<dbReference type="EMBL" id="CM029040">
    <property type="protein sequence ID" value="KAG2632469.1"/>
    <property type="molecule type" value="Genomic_DNA"/>
</dbReference>
<keyword evidence="3" id="KW-1185">Reference proteome</keyword>
<proteinExistence type="predicted"/>
<evidence type="ECO:0000313" key="2">
    <source>
        <dbReference type="EMBL" id="KAG2632469.1"/>
    </source>
</evidence>